<reference evidence="1" key="2">
    <citation type="journal article" date="2007" name="Science">
        <title>Draft genome sequence of the sexually transmitted pathogen Trichomonas vaginalis.</title>
        <authorList>
            <person name="Carlton J.M."/>
            <person name="Hirt R.P."/>
            <person name="Silva J.C."/>
            <person name="Delcher A.L."/>
            <person name="Schatz M."/>
            <person name="Zhao Q."/>
            <person name="Wortman J.R."/>
            <person name="Bidwell S.L."/>
            <person name="Alsmark U.C.M."/>
            <person name="Besteiro S."/>
            <person name="Sicheritz-Ponten T."/>
            <person name="Noel C.J."/>
            <person name="Dacks J.B."/>
            <person name="Foster P.G."/>
            <person name="Simillion C."/>
            <person name="Van de Peer Y."/>
            <person name="Miranda-Saavedra D."/>
            <person name="Barton G.J."/>
            <person name="Westrop G.D."/>
            <person name="Mueller S."/>
            <person name="Dessi D."/>
            <person name="Fiori P.L."/>
            <person name="Ren Q."/>
            <person name="Paulsen I."/>
            <person name="Zhang H."/>
            <person name="Bastida-Corcuera F.D."/>
            <person name="Simoes-Barbosa A."/>
            <person name="Brown M.T."/>
            <person name="Hayes R.D."/>
            <person name="Mukherjee M."/>
            <person name="Okumura C.Y."/>
            <person name="Schneider R."/>
            <person name="Smith A.J."/>
            <person name="Vanacova S."/>
            <person name="Villalvazo M."/>
            <person name="Haas B.J."/>
            <person name="Pertea M."/>
            <person name="Feldblyum T.V."/>
            <person name="Utterback T.R."/>
            <person name="Shu C.L."/>
            <person name="Osoegawa K."/>
            <person name="de Jong P.J."/>
            <person name="Hrdy I."/>
            <person name="Horvathova L."/>
            <person name="Zubacova Z."/>
            <person name="Dolezal P."/>
            <person name="Malik S.B."/>
            <person name="Logsdon J.M. Jr."/>
            <person name="Henze K."/>
            <person name="Gupta A."/>
            <person name="Wang C.C."/>
            <person name="Dunne R.L."/>
            <person name="Upcroft J.A."/>
            <person name="Upcroft P."/>
            <person name="White O."/>
            <person name="Salzberg S.L."/>
            <person name="Tang P."/>
            <person name="Chiu C.-H."/>
            <person name="Lee Y.-S."/>
            <person name="Embley T.M."/>
            <person name="Coombs G.H."/>
            <person name="Mottram J.C."/>
            <person name="Tachezy J."/>
            <person name="Fraser-Liggett C.M."/>
            <person name="Johnson P.J."/>
        </authorList>
    </citation>
    <scope>NUCLEOTIDE SEQUENCE [LARGE SCALE GENOMIC DNA]</scope>
    <source>
        <strain evidence="1">G3</strain>
    </source>
</reference>
<gene>
    <name evidence="1" type="ORF">TVAG_297550</name>
</gene>
<dbReference type="SUPFAM" id="SSF48371">
    <property type="entry name" value="ARM repeat"/>
    <property type="match status" value="1"/>
</dbReference>
<dbReference type="EMBL" id="DS113235">
    <property type="protein sequence ID" value="EAY17076.1"/>
    <property type="molecule type" value="Genomic_DNA"/>
</dbReference>
<dbReference type="RefSeq" id="XP_001329299.1">
    <property type="nucleotide sequence ID" value="XM_001329264.1"/>
</dbReference>
<dbReference type="Proteomes" id="UP000001542">
    <property type="component" value="Unassembled WGS sequence"/>
</dbReference>
<dbReference type="InterPro" id="IPR016024">
    <property type="entry name" value="ARM-type_fold"/>
</dbReference>
<dbReference type="SMR" id="A2DRF0"/>
<keyword evidence="2" id="KW-1185">Reference proteome</keyword>
<sequence>MEKYLNKQFSYKELESNNGKQSTPYFHLLNPLYHKVHDLFNSNPKDYEELTCSMQNIIAIVNYGVFDINEEFETCDIFNIIEFFIKTIDTNIFKVSLELLAALFLRKPDYFLEKLTDDLVIKIVEFSDNIEPNIAGPSTQFLQNLISGDEQNYLRLKQFIDINSIFSKIKSPEVPSAVKTITCALVKSICSFPQEDEFYNFLINEIIQCIFQNYGDIDVLFELFSAFGIIDQNYENCFEISNKAGFFGINPSEVMFSDECFSLFLKYYDIIAEIDLKSINYLELLKVFDLDLPNSKGNTIYLLNKIVIESDEIKKDLISHGMLEIALDICEAKSSHAKIAFRLLSALLSVCNSENLLRCLKTDFPNKIIELAIDSDDANFVIDMISLLVQLIVCETKSGGTSLQDICREYELVDQIKSNFDEPSENLETAVVTIERLLEDKEDQ</sequence>
<dbReference type="VEuPathDB" id="TrichDB:TVAG_297550"/>
<dbReference type="InParanoid" id="A2DRF0"/>
<dbReference type="AlphaFoldDB" id="A2DRF0"/>
<proteinExistence type="predicted"/>
<name>A2DRF0_TRIV3</name>
<reference evidence="1" key="1">
    <citation type="submission" date="2006-10" db="EMBL/GenBank/DDBJ databases">
        <authorList>
            <person name="Amadeo P."/>
            <person name="Zhao Q."/>
            <person name="Wortman J."/>
            <person name="Fraser-Liggett C."/>
            <person name="Carlton J."/>
        </authorList>
    </citation>
    <scope>NUCLEOTIDE SEQUENCE</scope>
    <source>
        <strain evidence="1">G3</strain>
    </source>
</reference>
<evidence type="ECO:0000313" key="1">
    <source>
        <dbReference type="EMBL" id="EAY17076.1"/>
    </source>
</evidence>
<dbReference type="VEuPathDB" id="TrichDB:TVAGG3_0513400"/>
<evidence type="ECO:0000313" key="2">
    <source>
        <dbReference type="Proteomes" id="UP000001542"/>
    </source>
</evidence>
<accession>A2DRF0</accession>
<dbReference type="KEGG" id="tva:4775090"/>
<protein>
    <submittedName>
        <fullName evidence="1">Uncharacterized protein</fullName>
    </submittedName>
</protein>
<organism evidence="1 2">
    <name type="scientific">Trichomonas vaginalis (strain ATCC PRA-98 / G3)</name>
    <dbReference type="NCBI Taxonomy" id="412133"/>
    <lineage>
        <taxon>Eukaryota</taxon>
        <taxon>Metamonada</taxon>
        <taxon>Parabasalia</taxon>
        <taxon>Trichomonadida</taxon>
        <taxon>Trichomonadidae</taxon>
        <taxon>Trichomonas</taxon>
    </lineage>
</organism>